<dbReference type="RefSeq" id="WP_185075069.1">
    <property type="nucleotide sequence ID" value="NZ_JACHMB010000001.1"/>
</dbReference>
<dbReference type="Proteomes" id="UP000579153">
    <property type="component" value="Unassembled WGS sequence"/>
</dbReference>
<organism evidence="2 3">
    <name type="scientific">Nonomuraea jabiensis</name>
    <dbReference type="NCBI Taxonomy" id="882448"/>
    <lineage>
        <taxon>Bacteria</taxon>
        <taxon>Bacillati</taxon>
        <taxon>Actinomycetota</taxon>
        <taxon>Actinomycetes</taxon>
        <taxon>Streptosporangiales</taxon>
        <taxon>Streptosporangiaceae</taxon>
        <taxon>Nonomuraea</taxon>
    </lineage>
</organism>
<feature type="region of interest" description="Disordered" evidence="1">
    <location>
        <begin position="144"/>
        <end position="175"/>
    </location>
</feature>
<feature type="compositionally biased region" description="Basic and acidic residues" evidence="1">
    <location>
        <begin position="56"/>
        <end position="69"/>
    </location>
</feature>
<feature type="region of interest" description="Disordered" evidence="1">
    <location>
        <begin position="234"/>
        <end position="279"/>
    </location>
</feature>
<feature type="compositionally biased region" description="Low complexity" evidence="1">
    <location>
        <begin position="251"/>
        <end position="279"/>
    </location>
</feature>
<proteinExistence type="predicted"/>
<feature type="compositionally biased region" description="Basic and acidic residues" evidence="1">
    <location>
        <begin position="32"/>
        <end position="41"/>
    </location>
</feature>
<feature type="compositionally biased region" description="Polar residues" evidence="1">
    <location>
        <begin position="42"/>
        <end position="55"/>
    </location>
</feature>
<feature type="region of interest" description="Disordered" evidence="1">
    <location>
        <begin position="32"/>
        <end position="78"/>
    </location>
</feature>
<reference evidence="2 3" key="1">
    <citation type="submission" date="2020-08" db="EMBL/GenBank/DDBJ databases">
        <title>Sequencing the genomes of 1000 actinobacteria strains.</title>
        <authorList>
            <person name="Klenk H.-P."/>
        </authorList>
    </citation>
    <scope>NUCLEOTIDE SEQUENCE [LARGE SCALE GENOMIC DNA]</scope>
    <source>
        <strain evidence="2 3">DSM 45507</strain>
    </source>
</reference>
<sequence>MAEHVRMERSQVEAGLKSWQGHTAGLGDALRDATARIERLHTTQAHPTQDTTPTPRSREEVYARRRGPADDPEADPDLWALRAVDGRMSESRYRDEDAERQAGKILQRIANTWGRDGIQWLLDTFQARSSYVRDGIVWAARQNGLAGPSGEQQSTRPLGQSGRSGQPQEASYQAEDLYDSQADRRHWKDVMREADHLAHQYTAADRNQNADAFQDAIDDTRRSSTVTAWPTPVGRLGTSSRARRRWTTGWPSARARTPAPASASSARSCSMTSTWSRTT</sequence>
<dbReference type="AlphaFoldDB" id="A0A7W9GDL2"/>
<dbReference type="EMBL" id="JACHMB010000001">
    <property type="protein sequence ID" value="MBB5781845.1"/>
    <property type="molecule type" value="Genomic_DNA"/>
</dbReference>
<protein>
    <submittedName>
        <fullName evidence="2">Uncharacterized protein</fullName>
    </submittedName>
</protein>
<comment type="caution">
    <text evidence="2">The sequence shown here is derived from an EMBL/GenBank/DDBJ whole genome shotgun (WGS) entry which is preliminary data.</text>
</comment>
<evidence type="ECO:0000313" key="3">
    <source>
        <dbReference type="Proteomes" id="UP000579153"/>
    </source>
</evidence>
<keyword evidence="3" id="KW-1185">Reference proteome</keyword>
<gene>
    <name evidence="2" type="ORF">HD596_008601</name>
</gene>
<evidence type="ECO:0000256" key="1">
    <source>
        <dbReference type="SAM" id="MobiDB-lite"/>
    </source>
</evidence>
<evidence type="ECO:0000313" key="2">
    <source>
        <dbReference type="EMBL" id="MBB5781845.1"/>
    </source>
</evidence>
<name>A0A7W9GDL2_9ACTN</name>
<feature type="compositionally biased region" description="Polar residues" evidence="1">
    <location>
        <begin position="150"/>
        <end position="171"/>
    </location>
</feature>
<accession>A0A7W9GDL2</accession>